<dbReference type="EMBL" id="MLQQ01000044">
    <property type="protein sequence ID" value="OIJ09443.1"/>
    <property type="molecule type" value="Genomic_DNA"/>
</dbReference>
<dbReference type="Proteomes" id="UP000180098">
    <property type="component" value="Unassembled WGS sequence"/>
</dbReference>
<dbReference type="Gene3D" id="2.70.70.10">
    <property type="entry name" value="Glucose Permease (Domain IIA)"/>
    <property type="match status" value="1"/>
</dbReference>
<dbReference type="GO" id="GO:0004222">
    <property type="term" value="F:metalloendopeptidase activity"/>
    <property type="evidence" value="ECO:0007669"/>
    <property type="project" value="TreeGrafter"/>
</dbReference>
<dbReference type="CDD" id="cd12797">
    <property type="entry name" value="M23_peptidase"/>
    <property type="match status" value="1"/>
</dbReference>
<evidence type="ECO:0000259" key="2">
    <source>
        <dbReference type="Pfam" id="PF01551"/>
    </source>
</evidence>
<feature type="transmembrane region" description="Helical" evidence="1">
    <location>
        <begin position="62"/>
        <end position="84"/>
    </location>
</feature>
<comment type="caution">
    <text evidence="3">The sequence shown here is derived from an EMBL/GenBank/DDBJ whole genome shotgun (WGS) entry which is preliminary data.</text>
</comment>
<feature type="domain" description="M23ase beta-sheet core" evidence="2">
    <location>
        <begin position="484"/>
        <end position="579"/>
    </location>
</feature>
<reference evidence="3 4" key="1">
    <citation type="submission" date="2016-10" db="EMBL/GenBank/DDBJ databases">
        <title>Draft genome sequences of four alkaliphilic bacteria belonging to the Anaerobacillus genus.</title>
        <authorList>
            <person name="Bassil N.M."/>
            <person name="Lloyd J.R."/>
        </authorList>
    </citation>
    <scope>NUCLEOTIDE SEQUENCE [LARGE SCALE GENOMIC DNA]</scope>
    <source>
        <strain evidence="3 4">DSM 15340</strain>
    </source>
</reference>
<organism evidence="3 4">
    <name type="scientific">Anaerobacillus arseniciselenatis</name>
    <dbReference type="NCBI Taxonomy" id="85682"/>
    <lineage>
        <taxon>Bacteria</taxon>
        <taxon>Bacillati</taxon>
        <taxon>Bacillota</taxon>
        <taxon>Bacilli</taxon>
        <taxon>Bacillales</taxon>
        <taxon>Bacillaceae</taxon>
        <taxon>Anaerobacillus</taxon>
    </lineage>
</organism>
<dbReference type="SUPFAM" id="SSF51261">
    <property type="entry name" value="Duplicated hybrid motif"/>
    <property type="match status" value="1"/>
</dbReference>
<dbReference type="InterPro" id="IPR011055">
    <property type="entry name" value="Dup_hybrid_motif"/>
</dbReference>
<feature type="transmembrane region" description="Helical" evidence="1">
    <location>
        <begin position="33"/>
        <end position="56"/>
    </location>
</feature>
<keyword evidence="1" id="KW-0472">Membrane</keyword>
<keyword evidence="1" id="KW-1133">Transmembrane helix</keyword>
<dbReference type="InterPro" id="IPR050570">
    <property type="entry name" value="Cell_wall_metabolism_enzyme"/>
</dbReference>
<keyword evidence="1" id="KW-0812">Transmembrane</keyword>
<evidence type="ECO:0000313" key="3">
    <source>
        <dbReference type="EMBL" id="OIJ09443.1"/>
    </source>
</evidence>
<gene>
    <name evidence="3" type="ORF">BKP35_16445</name>
</gene>
<dbReference type="PANTHER" id="PTHR21666">
    <property type="entry name" value="PEPTIDASE-RELATED"/>
    <property type="match status" value="1"/>
</dbReference>
<protein>
    <recommendedName>
        <fullName evidence="2">M23ase beta-sheet core domain-containing protein</fullName>
    </recommendedName>
</protein>
<keyword evidence="4" id="KW-1185">Reference proteome</keyword>
<proteinExistence type="predicted"/>
<dbReference type="PANTHER" id="PTHR21666:SF270">
    <property type="entry name" value="MUREIN HYDROLASE ACTIVATOR ENVC"/>
    <property type="match status" value="1"/>
</dbReference>
<accession>A0A1S2LBN6</accession>
<sequence length="599" mass="67987">MNIQQGIDYGKQQVKKYIKKKITKAIILALKKILLKLVFLIIKAFLAAMAALTTVLGLPTVIILAILIIIGGAMFLLAPTLGLIDDDSPISQQEVRSELETLIFNSSDETNYRPPIELVSSIDMMRIIQEDLNPWDVNFSPIVETLSPDLTYQDFEDTYEVKIVTTTTKEVTKTAPKELTYEALEEVGKEIKVICSSDEFNSLPFELVLNICYQEVPVYDYVTKTKTVLVPIVEVESDIDTSVKLESKKVTFLKNAHSWNRYETYYYKEVDLNNSFKLVDVIEEGNKKVEVYKRKTKEWIFDAKDFEHDYTKFDEVLINLELENSSIMLLVEALKENNIPLDGYKGHFFDIFLNGGMRMMITQKYMEIYKKAEETHNIPWYFIAAAHYVETKFFTLSDEKSNLNVLEIEIFLIAQLLSENDFENNNKEALRKINPTENYVADVIHFAALFKTSQGALPPIAEGIFTRPAIGPLTSDYGHRWGKIHHGVDIGKSSEVVPIVASADGIVSRSYFSSSYGETIFIKHNINGEVWETVYAHMASGSRRVQVHDHVSKGQVIGLMGNTGRSKGAHLHFEIHNNGGWNSNKTNSISPTKSGLIEW</sequence>
<evidence type="ECO:0000313" key="4">
    <source>
        <dbReference type="Proteomes" id="UP000180098"/>
    </source>
</evidence>
<dbReference type="AlphaFoldDB" id="A0A1S2LBN6"/>
<name>A0A1S2LBN6_9BACI</name>
<evidence type="ECO:0000256" key="1">
    <source>
        <dbReference type="SAM" id="Phobius"/>
    </source>
</evidence>
<dbReference type="InterPro" id="IPR016047">
    <property type="entry name" value="M23ase_b-sheet_dom"/>
</dbReference>
<dbReference type="Pfam" id="PF01551">
    <property type="entry name" value="Peptidase_M23"/>
    <property type="match status" value="1"/>
</dbReference>